<protein>
    <submittedName>
        <fullName evidence="1">Uncharacterized protein</fullName>
    </submittedName>
</protein>
<dbReference type="Proteomes" id="UP000656732">
    <property type="component" value="Unassembled WGS sequence"/>
</dbReference>
<dbReference type="AlphaFoldDB" id="A0A918BD10"/>
<name>A0A918BD10_9ACTN</name>
<comment type="caution">
    <text evidence="1">The sequence shown here is derived from an EMBL/GenBank/DDBJ whole genome shotgun (WGS) entry which is preliminary data.</text>
</comment>
<keyword evidence="2" id="KW-1185">Reference proteome</keyword>
<reference evidence="1" key="2">
    <citation type="submission" date="2020-09" db="EMBL/GenBank/DDBJ databases">
        <authorList>
            <person name="Sun Q."/>
            <person name="Ohkuma M."/>
        </authorList>
    </citation>
    <scope>NUCLEOTIDE SEQUENCE</scope>
    <source>
        <strain evidence="1">JCM 4403</strain>
    </source>
</reference>
<organism evidence="1 2">
    <name type="scientific">Streptomyces pilosus</name>
    <dbReference type="NCBI Taxonomy" id="28893"/>
    <lineage>
        <taxon>Bacteria</taxon>
        <taxon>Bacillati</taxon>
        <taxon>Actinomycetota</taxon>
        <taxon>Actinomycetes</taxon>
        <taxon>Kitasatosporales</taxon>
        <taxon>Streptomycetaceae</taxon>
        <taxon>Streptomyces</taxon>
    </lineage>
</organism>
<gene>
    <name evidence="1" type="ORF">GCM10010280_02400</name>
</gene>
<dbReference type="EMBL" id="BMTU01000001">
    <property type="protein sequence ID" value="GGQ59896.1"/>
    <property type="molecule type" value="Genomic_DNA"/>
</dbReference>
<evidence type="ECO:0000313" key="2">
    <source>
        <dbReference type="Proteomes" id="UP000656732"/>
    </source>
</evidence>
<reference evidence="1" key="1">
    <citation type="journal article" date="2014" name="Int. J. Syst. Evol. Microbiol.">
        <title>Complete genome sequence of Corynebacterium casei LMG S-19264T (=DSM 44701T), isolated from a smear-ripened cheese.</title>
        <authorList>
            <consortium name="US DOE Joint Genome Institute (JGI-PGF)"/>
            <person name="Walter F."/>
            <person name="Albersmeier A."/>
            <person name="Kalinowski J."/>
            <person name="Ruckert C."/>
        </authorList>
    </citation>
    <scope>NUCLEOTIDE SEQUENCE</scope>
    <source>
        <strain evidence="1">JCM 4403</strain>
    </source>
</reference>
<accession>A0A918BD10</accession>
<sequence length="68" mass="7027">MVPITVSAYRFTGFLPRPVPAAAAAGAAAPASVTPAPVAADLVKNFRRFNGISGSSRTTTNNARRLAR</sequence>
<proteinExistence type="predicted"/>
<evidence type="ECO:0000313" key="1">
    <source>
        <dbReference type="EMBL" id="GGQ59896.1"/>
    </source>
</evidence>